<sequence length="339" mass="38533">MNLSDVKQIGIVGGGASALMLCMEAAKLGISTCLLDPKVNAIGTQVASEHIIAPITNENVKKLSLRCDKVIFNTKPDFEIDVKLHAPTYPRKETLNELCNLKNTLELLELLEIPVAKVYYQDNKEEAYAQIEHLEMPFRFVKQYKNYSKIMEIYTKEDLADFILEVGEEADSFMLQPITHYKQTISCICLVDETGKVHLYDPIEIIYDEEDTCHLKIADTLTKTMVTRLARYNRKIMKELQPVGVYTIRYGIKANKSVELIDITPELGVGSLLTIEAYDLSIFEQYIRMLVGMKVTSPNLEAYAHGSIKEANQIDKNETGHLYNIDTHAMYIHREAKSE</sequence>
<reference evidence="7" key="2">
    <citation type="submission" date="2021-04" db="EMBL/GenBank/DDBJ databases">
        <authorList>
            <person name="Gilroy R."/>
        </authorList>
    </citation>
    <scope>NUCLEOTIDE SEQUENCE</scope>
    <source>
        <strain evidence="7">B5-657</strain>
    </source>
</reference>
<comment type="caution">
    <text evidence="7">The sequence shown here is derived from an EMBL/GenBank/DDBJ whole genome shotgun (WGS) entry which is preliminary data.</text>
</comment>
<dbReference type="Pfam" id="PF02222">
    <property type="entry name" value="ATP-grasp"/>
    <property type="match status" value="1"/>
</dbReference>
<evidence type="ECO:0000259" key="6">
    <source>
        <dbReference type="PROSITE" id="PS50975"/>
    </source>
</evidence>
<proteinExistence type="predicted"/>
<evidence type="ECO:0000313" key="7">
    <source>
        <dbReference type="EMBL" id="MBU3804536.1"/>
    </source>
</evidence>
<keyword evidence="1 5" id="KW-0547">Nucleotide-binding</keyword>
<dbReference type="InterPro" id="IPR054350">
    <property type="entry name" value="PurT/PurK_preATP-grasp"/>
</dbReference>
<reference evidence="7" key="1">
    <citation type="journal article" date="2021" name="PeerJ">
        <title>Extensive microbial diversity within the chicken gut microbiome revealed by metagenomics and culture.</title>
        <authorList>
            <person name="Gilroy R."/>
            <person name="Ravi A."/>
            <person name="Getino M."/>
            <person name="Pursley I."/>
            <person name="Horton D.L."/>
            <person name="Alikhan N.F."/>
            <person name="Baker D."/>
            <person name="Gharbi K."/>
            <person name="Hall N."/>
            <person name="Watson M."/>
            <person name="Adriaenssens E.M."/>
            <person name="Foster-Nyarko E."/>
            <person name="Jarju S."/>
            <person name="Secka A."/>
            <person name="Antonio M."/>
            <person name="Oren A."/>
            <person name="Chaudhuri R.R."/>
            <person name="La Ragione R."/>
            <person name="Hildebrand F."/>
            <person name="Pallen M.J."/>
        </authorList>
    </citation>
    <scope>NUCLEOTIDE SEQUENCE</scope>
    <source>
        <strain evidence="7">B5-657</strain>
    </source>
</reference>
<comment type="pathway">
    <text evidence="4">Purine metabolism.</text>
</comment>
<protein>
    <submittedName>
        <fullName evidence="7">ATP-grasp domain-containing protein</fullName>
    </submittedName>
</protein>
<dbReference type="PROSITE" id="PS50975">
    <property type="entry name" value="ATP_GRASP"/>
    <property type="match status" value="1"/>
</dbReference>
<dbReference type="EMBL" id="JAHLFQ010000162">
    <property type="protein sequence ID" value="MBU3804536.1"/>
    <property type="molecule type" value="Genomic_DNA"/>
</dbReference>
<dbReference type="PANTHER" id="PTHR11609:SF5">
    <property type="entry name" value="PHOSPHORIBOSYLAMINOIMIDAZOLE CARBOXYLASE"/>
    <property type="match status" value="1"/>
</dbReference>
<dbReference type="GO" id="GO:0006164">
    <property type="term" value="P:purine nucleotide biosynthetic process"/>
    <property type="evidence" value="ECO:0007669"/>
    <property type="project" value="UniProtKB-KW"/>
</dbReference>
<evidence type="ECO:0000256" key="5">
    <source>
        <dbReference type="PROSITE-ProRule" id="PRU00409"/>
    </source>
</evidence>
<dbReference type="InterPro" id="IPR016185">
    <property type="entry name" value="PreATP-grasp_dom_sf"/>
</dbReference>
<dbReference type="SUPFAM" id="SSF52440">
    <property type="entry name" value="PreATP-grasp domain"/>
    <property type="match status" value="1"/>
</dbReference>
<dbReference type="PANTHER" id="PTHR11609">
    <property type="entry name" value="PURINE BIOSYNTHESIS PROTEIN 6/7, PUR6/7"/>
    <property type="match status" value="1"/>
</dbReference>
<dbReference type="Proteomes" id="UP000824229">
    <property type="component" value="Unassembled WGS sequence"/>
</dbReference>
<evidence type="ECO:0000256" key="2">
    <source>
        <dbReference type="ARBA" id="ARBA00022755"/>
    </source>
</evidence>
<evidence type="ECO:0000256" key="3">
    <source>
        <dbReference type="ARBA" id="ARBA00022840"/>
    </source>
</evidence>
<dbReference type="GO" id="GO:0046872">
    <property type="term" value="F:metal ion binding"/>
    <property type="evidence" value="ECO:0007669"/>
    <property type="project" value="InterPro"/>
</dbReference>
<dbReference type="GO" id="GO:0005524">
    <property type="term" value="F:ATP binding"/>
    <property type="evidence" value="ECO:0007669"/>
    <property type="project" value="UniProtKB-UniRule"/>
</dbReference>
<dbReference type="InterPro" id="IPR011761">
    <property type="entry name" value="ATP-grasp"/>
</dbReference>
<dbReference type="Gene3D" id="3.30.1490.20">
    <property type="entry name" value="ATP-grasp fold, A domain"/>
    <property type="match status" value="1"/>
</dbReference>
<keyword evidence="3 5" id="KW-0067">ATP-binding</keyword>
<dbReference type="Gene3D" id="3.30.470.20">
    <property type="entry name" value="ATP-grasp fold, B domain"/>
    <property type="match status" value="1"/>
</dbReference>
<evidence type="ECO:0000313" key="8">
    <source>
        <dbReference type="Proteomes" id="UP000824229"/>
    </source>
</evidence>
<dbReference type="SUPFAM" id="SSF56059">
    <property type="entry name" value="Glutathione synthetase ATP-binding domain-like"/>
    <property type="match status" value="1"/>
</dbReference>
<dbReference type="AlphaFoldDB" id="A0A9E2KDQ2"/>
<name>A0A9E2KDQ2_9FIRM</name>
<accession>A0A9E2KDQ2</accession>
<dbReference type="Pfam" id="PF22660">
    <property type="entry name" value="RS_preATP-grasp-like"/>
    <property type="match status" value="1"/>
</dbReference>
<evidence type="ECO:0000256" key="1">
    <source>
        <dbReference type="ARBA" id="ARBA00022741"/>
    </source>
</evidence>
<organism evidence="7 8">
    <name type="scientific">Candidatus Cellulosilyticum pullistercoris</name>
    <dbReference type="NCBI Taxonomy" id="2838521"/>
    <lineage>
        <taxon>Bacteria</taxon>
        <taxon>Bacillati</taxon>
        <taxon>Bacillota</taxon>
        <taxon>Clostridia</taxon>
        <taxon>Lachnospirales</taxon>
        <taxon>Cellulosilyticaceae</taxon>
        <taxon>Cellulosilyticum</taxon>
    </lineage>
</organism>
<feature type="domain" description="ATP-grasp" evidence="6">
    <location>
        <begin position="105"/>
        <end position="291"/>
    </location>
</feature>
<dbReference type="InterPro" id="IPR003135">
    <property type="entry name" value="ATP-grasp_carboxylate-amine"/>
</dbReference>
<dbReference type="Gene3D" id="3.40.50.20">
    <property type="match status" value="1"/>
</dbReference>
<evidence type="ECO:0000256" key="4">
    <source>
        <dbReference type="ARBA" id="ARBA00025704"/>
    </source>
</evidence>
<keyword evidence="2" id="KW-0658">Purine biosynthesis</keyword>
<gene>
    <name evidence="7" type="ORF">H9872_07250</name>
</gene>
<dbReference type="InterPro" id="IPR013815">
    <property type="entry name" value="ATP_grasp_subdomain_1"/>
</dbReference>